<dbReference type="EMBL" id="JAAIUW010000006">
    <property type="protein sequence ID" value="KAF7828253.1"/>
    <property type="molecule type" value="Genomic_DNA"/>
</dbReference>
<proteinExistence type="predicted"/>
<gene>
    <name evidence="1" type="ORF">G2W53_019417</name>
</gene>
<dbReference type="Proteomes" id="UP000634136">
    <property type="component" value="Unassembled WGS sequence"/>
</dbReference>
<organism evidence="1 2">
    <name type="scientific">Senna tora</name>
    <dbReference type="NCBI Taxonomy" id="362788"/>
    <lineage>
        <taxon>Eukaryota</taxon>
        <taxon>Viridiplantae</taxon>
        <taxon>Streptophyta</taxon>
        <taxon>Embryophyta</taxon>
        <taxon>Tracheophyta</taxon>
        <taxon>Spermatophyta</taxon>
        <taxon>Magnoliopsida</taxon>
        <taxon>eudicotyledons</taxon>
        <taxon>Gunneridae</taxon>
        <taxon>Pentapetalae</taxon>
        <taxon>rosids</taxon>
        <taxon>fabids</taxon>
        <taxon>Fabales</taxon>
        <taxon>Fabaceae</taxon>
        <taxon>Caesalpinioideae</taxon>
        <taxon>Cassia clade</taxon>
        <taxon>Senna</taxon>
    </lineage>
</organism>
<sequence>MQKLKMHPAMYEDHVAVGQQSIMKVRCSKRVLSSVKSQTCACCTSCSAKAENAPIEKTTAAEDLSTVKGTANSSTGDILQKQVAVGPRFQAEVPKWTGVISEIDSKWLGTQVWPINDNGPKPTTGTDLIGKGRQEKCSCQVQGSVECVRFHIAEKRMKLKLELGSVFYQWGFDAMGEEVSLQWTSEEEKKFKDIMMSNLPSQNRRGPIKHFPKRTRRSLVSYYFNAFVIQRRIYQNRVTPNSIDSDDDEREFGSFSDGFGMGAVKDPGSNFLECSQNNQCTDLE</sequence>
<name>A0A834TTK3_9FABA</name>
<keyword evidence="2" id="KW-1185">Reference proteome</keyword>
<comment type="caution">
    <text evidence="1">The sequence shown here is derived from an EMBL/GenBank/DDBJ whole genome shotgun (WGS) entry which is preliminary data.</text>
</comment>
<protein>
    <submittedName>
        <fullName evidence="1">AT-rich interactive domain-containing protein 2</fullName>
    </submittedName>
</protein>
<evidence type="ECO:0000313" key="2">
    <source>
        <dbReference type="Proteomes" id="UP000634136"/>
    </source>
</evidence>
<dbReference type="AlphaFoldDB" id="A0A834TTK3"/>
<dbReference type="OrthoDB" id="1424761at2759"/>
<reference evidence="1" key="1">
    <citation type="submission" date="2020-09" db="EMBL/GenBank/DDBJ databases">
        <title>Genome-Enabled Discovery of Anthraquinone Biosynthesis in Senna tora.</title>
        <authorList>
            <person name="Kang S.-H."/>
            <person name="Pandey R.P."/>
            <person name="Lee C.-M."/>
            <person name="Sim J.-S."/>
            <person name="Jeong J.-T."/>
            <person name="Choi B.-S."/>
            <person name="Jung M."/>
            <person name="Ginzburg D."/>
            <person name="Zhao K."/>
            <person name="Won S.Y."/>
            <person name="Oh T.-J."/>
            <person name="Yu Y."/>
            <person name="Kim N.-H."/>
            <person name="Lee O.R."/>
            <person name="Lee T.-H."/>
            <person name="Bashyal P."/>
            <person name="Kim T.-S."/>
            <person name="Lee W.-H."/>
            <person name="Kawkins C."/>
            <person name="Kim C.-K."/>
            <person name="Kim J.S."/>
            <person name="Ahn B.O."/>
            <person name="Rhee S.Y."/>
            <person name="Sohng J.K."/>
        </authorList>
    </citation>
    <scope>NUCLEOTIDE SEQUENCE</scope>
    <source>
        <tissue evidence="1">Leaf</tissue>
    </source>
</reference>
<accession>A0A834TTK3</accession>
<evidence type="ECO:0000313" key="1">
    <source>
        <dbReference type="EMBL" id="KAF7828253.1"/>
    </source>
</evidence>
<dbReference type="PANTHER" id="PTHR46872">
    <property type="entry name" value="DNA BINDING PROTEIN"/>
    <property type="match status" value="1"/>
</dbReference>
<dbReference type="PANTHER" id="PTHR46872:SF10">
    <property type="entry name" value="MYB-LIKE DOMAIN-CONTAINING PROTEIN"/>
    <property type="match status" value="1"/>
</dbReference>